<accession>A0AAW3FFN8</accession>
<dbReference type="Proteomes" id="UP000029533">
    <property type="component" value="Unassembled WGS sequence"/>
</dbReference>
<proteinExistence type="predicted"/>
<protein>
    <submittedName>
        <fullName evidence="1">Uncharacterized protein</fullName>
    </submittedName>
</protein>
<evidence type="ECO:0000313" key="1">
    <source>
        <dbReference type="EMBL" id="KGF27741.1"/>
    </source>
</evidence>
<name>A0AAW3FFN8_9BACT</name>
<evidence type="ECO:0000313" key="2">
    <source>
        <dbReference type="Proteomes" id="UP000029533"/>
    </source>
</evidence>
<dbReference type="AlphaFoldDB" id="A0AAW3FFN8"/>
<dbReference type="EMBL" id="JRNJ01000051">
    <property type="protein sequence ID" value="KGF27741.1"/>
    <property type="molecule type" value="Genomic_DNA"/>
</dbReference>
<reference evidence="1 2" key="1">
    <citation type="submission" date="2014-07" db="EMBL/GenBank/DDBJ databases">
        <authorList>
            <person name="McCorrison J."/>
            <person name="Sanka R."/>
            <person name="Torralba M."/>
            <person name="Gillis M."/>
            <person name="Haft D.H."/>
            <person name="Methe B."/>
            <person name="Sutton G."/>
            <person name="Nelson K.E."/>
        </authorList>
    </citation>
    <scope>NUCLEOTIDE SEQUENCE [LARGE SCALE GENOMIC DNA]</scope>
    <source>
        <strain evidence="1 2">DNF00424</strain>
    </source>
</reference>
<sequence length="78" mass="8783">MFISCKDNKKYIECKIIAVEQAGISFLCSACFIVEKGVKPEMSGGLPDFRRNFNVMIGRTLCYFETPLQIISSNSFGF</sequence>
<organism evidence="1 2">
    <name type="scientific">Prevotella histicola JCM 15637 = DNF00424</name>
    <dbReference type="NCBI Taxonomy" id="1236504"/>
    <lineage>
        <taxon>Bacteria</taxon>
        <taxon>Pseudomonadati</taxon>
        <taxon>Bacteroidota</taxon>
        <taxon>Bacteroidia</taxon>
        <taxon>Bacteroidales</taxon>
        <taxon>Prevotellaceae</taxon>
        <taxon>Prevotella</taxon>
    </lineage>
</organism>
<comment type="caution">
    <text evidence="1">The sequence shown here is derived from an EMBL/GenBank/DDBJ whole genome shotgun (WGS) entry which is preliminary data.</text>
</comment>
<gene>
    <name evidence="1" type="ORF">HMPREF2132_05060</name>
</gene>